<keyword evidence="7" id="KW-1185">Reference proteome</keyword>
<keyword evidence="2 4" id="KW-0238">DNA-binding</keyword>
<dbReference type="Gene3D" id="1.10.357.10">
    <property type="entry name" value="Tetracycline Repressor, domain 2"/>
    <property type="match status" value="1"/>
</dbReference>
<dbReference type="PRINTS" id="PR00455">
    <property type="entry name" value="HTHTETR"/>
</dbReference>
<dbReference type="Gene3D" id="1.10.10.60">
    <property type="entry name" value="Homeodomain-like"/>
    <property type="match status" value="1"/>
</dbReference>
<dbReference type="PANTHER" id="PTHR30055:SF234">
    <property type="entry name" value="HTH-TYPE TRANSCRIPTIONAL REGULATOR BETI"/>
    <property type="match status" value="1"/>
</dbReference>
<dbReference type="PANTHER" id="PTHR30055">
    <property type="entry name" value="HTH-TYPE TRANSCRIPTIONAL REGULATOR RUTR"/>
    <property type="match status" value="1"/>
</dbReference>
<dbReference type="InterPro" id="IPR023772">
    <property type="entry name" value="DNA-bd_HTH_TetR-type_CS"/>
</dbReference>
<keyword evidence="3" id="KW-0804">Transcription</keyword>
<dbReference type="InterPro" id="IPR001647">
    <property type="entry name" value="HTH_TetR"/>
</dbReference>
<gene>
    <name evidence="6" type="ORF">H4W34_001468</name>
</gene>
<evidence type="ECO:0000256" key="4">
    <source>
        <dbReference type="PROSITE-ProRule" id="PRU00335"/>
    </source>
</evidence>
<proteinExistence type="predicted"/>
<evidence type="ECO:0000313" key="7">
    <source>
        <dbReference type="Proteomes" id="UP000627838"/>
    </source>
</evidence>
<reference evidence="6 7" key="1">
    <citation type="submission" date="2020-10" db="EMBL/GenBank/DDBJ databases">
        <title>Sequencing the genomes of 1000 actinobacteria strains.</title>
        <authorList>
            <person name="Klenk H.-P."/>
        </authorList>
    </citation>
    <scope>NUCLEOTIDE SEQUENCE [LARGE SCALE GENOMIC DNA]</scope>
    <source>
        <strain evidence="6 7">DSM 46744</strain>
    </source>
</reference>
<keyword evidence="1" id="KW-0805">Transcription regulation</keyword>
<protein>
    <submittedName>
        <fullName evidence="6">AcrR family transcriptional regulator</fullName>
    </submittedName>
</protein>
<evidence type="ECO:0000256" key="1">
    <source>
        <dbReference type="ARBA" id="ARBA00023015"/>
    </source>
</evidence>
<dbReference type="Proteomes" id="UP000627838">
    <property type="component" value="Unassembled WGS sequence"/>
</dbReference>
<comment type="caution">
    <text evidence="6">The sequence shown here is derived from an EMBL/GenBank/DDBJ whole genome shotgun (WGS) entry which is preliminary data.</text>
</comment>
<dbReference type="EMBL" id="JADBDZ010000001">
    <property type="protein sequence ID" value="MBE1531635.1"/>
    <property type="molecule type" value="Genomic_DNA"/>
</dbReference>
<dbReference type="Pfam" id="PF00440">
    <property type="entry name" value="TetR_N"/>
    <property type="match status" value="1"/>
</dbReference>
<evidence type="ECO:0000256" key="2">
    <source>
        <dbReference type="ARBA" id="ARBA00023125"/>
    </source>
</evidence>
<sequence>MAKTPWAARTAREGRDSETRSLLLDCAARVFGRIGYARTTIADITREAEVSRAAFYIYFASKADVFAAVAVRVRDAFLAAHELPGVNADDPYELARESSAAFLRACTDNLELMTVIEHQALADPAVHPIWREIRERPMHRTSRYIERLTVQGRARPAAPPHVIAEATYGIFTQFAHYVAANPSEYDETVKHLTAMYLRLLGIPESSGH</sequence>
<evidence type="ECO:0000313" key="6">
    <source>
        <dbReference type="EMBL" id="MBE1531635.1"/>
    </source>
</evidence>
<dbReference type="SUPFAM" id="SSF48498">
    <property type="entry name" value="Tetracyclin repressor-like, C-terminal domain"/>
    <property type="match status" value="1"/>
</dbReference>
<name>A0ABR9JM61_9ACTN</name>
<organism evidence="6 7">
    <name type="scientific">Actinomadura algeriensis</name>
    <dbReference type="NCBI Taxonomy" id="1679523"/>
    <lineage>
        <taxon>Bacteria</taxon>
        <taxon>Bacillati</taxon>
        <taxon>Actinomycetota</taxon>
        <taxon>Actinomycetes</taxon>
        <taxon>Streptosporangiales</taxon>
        <taxon>Thermomonosporaceae</taxon>
        <taxon>Actinomadura</taxon>
    </lineage>
</organism>
<dbReference type="InterPro" id="IPR009057">
    <property type="entry name" value="Homeodomain-like_sf"/>
</dbReference>
<dbReference type="PROSITE" id="PS01081">
    <property type="entry name" value="HTH_TETR_1"/>
    <property type="match status" value="1"/>
</dbReference>
<dbReference type="SUPFAM" id="SSF46689">
    <property type="entry name" value="Homeodomain-like"/>
    <property type="match status" value="1"/>
</dbReference>
<feature type="domain" description="HTH tetR-type" evidence="5">
    <location>
        <begin position="17"/>
        <end position="77"/>
    </location>
</feature>
<feature type="DNA-binding region" description="H-T-H motif" evidence="4">
    <location>
        <begin position="40"/>
        <end position="59"/>
    </location>
</feature>
<dbReference type="InterPro" id="IPR036271">
    <property type="entry name" value="Tet_transcr_reg_TetR-rel_C_sf"/>
</dbReference>
<accession>A0ABR9JM61</accession>
<dbReference type="PROSITE" id="PS50977">
    <property type="entry name" value="HTH_TETR_2"/>
    <property type="match status" value="1"/>
</dbReference>
<dbReference type="InterPro" id="IPR050109">
    <property type="entry name" value="HTH-type_TetR-like_transc_reg"/>
</dbReference>
<evidence type="ECO:0000256" key="3">
    <source>
        <dbReference type="ARBA" id="ARBA00023163"/>
    </source>
</evidence>
<evidence type="ECO:0000259" key="5">
    <source>
        <dbReference type="PROSITE" id="PS50977"/>
    </source>
</evidence>
<dbReference type="RefSeq" id="WP_192758460.1">
    <property type="nucleotide sequence ID" value="NZ_JADBDZ010000001.1"/>
</dbReference>